<dbReference type="RefSeq" id="WP_009544936.1">
    <property type="nucleotide sequence ID" value="NC_010546.1"/>
</dbReference>
<evidence type="ECO:0000256" key="2">
    <source>
        <dbReference type="ARBA" id="ARBA00022578"/>
    </source>
</evidence>
<dbReference type="Pfam" id="PF01385">
    <property type="entry name" value="OrfB_IS605"/>
    <property type="match status" value="1"/>
</dbReference>
<keyword evidence="3" id="KW-0479">Metal-binding</keyword>
<dbReference type="InterPro" id="IPR001959">
    <property type="entry name" value="Transposase"/>
</dbReference>
<dbReference type="EMBL" id="CP000806">
    <property type="protein sequence ID" value="ACB51718.1"/>
    <property type="molecule type" value="Genomic_DNA"/>
</dbReference>
<dbReference type="GO" id="GO:0006310">
    <property type="term" value="P:DNA recombination"/>
    <property type="evidence" value="ECO:0007669"/>
    <property type="project" value="UniProtKB-KW"/>
</dbReference>
<evidence type="ECO:0000256" key="7">
    <source>
        <dbReference type="SAM" id="MobiDB-lite"/>
    </source>
</evidence>
<dbReference type="GO" id="GO:0046872">
    <property type="term" value="F:metal ion binding"/>
    <property type="evidence" value="ECO:0007669"/>
    <property type="project" value="UniProtKB-KW"/>
</dbReference>
<evidence type="ECO:0000256" key="3">
    <source>
        <dbReference type="ARBA" id="ARBA00022723"/>
    </source>
</evidence>
<keyword evidence="6" id="KW-0233">DNA recombination</keyword>
<protein>
    <submittedName>
        <fullName evidence="11">Transposase</fullName>
    </submittedName>
</protein>
<comment type="similarity">
    <text evidence="1">In the C-terminal section; belongs to the transposase 35 family.</text>
</comment>
<evidence type="ECO:0000313" key="11">
    <source>
        <dbReference type="EMBL" id="ACB51718.1"/>
    </source>
</evidence>
<evidence type="ECO:0000259" key="8">
    <source>
        <dbReference type="Pfam" id="PF01385"/>
    </source>
</evidence>
<dbReference type="InterPro" id="IPR010095">
    <property type="entry name" value="Cas12f1-like_TNB"/>
</dbReference>
<dbReference type="GO" id="GO:0003677">
    <property type="term" value="F:DNA binding"/>
    <property type="evidence" value="ECO:0007669"/>
    <property type="project" value="UniProtKB-KW"/>
</dbReference>
<feature type="compositionally biased region" description="Basic and acidic residues" evidence="7">
    <location>
        <begin position="251"/>
        <end position="265"/>
    </location>
</feature>
<evidence type="ECO:0000256" key="6">
    <source>
        <dbReference type="ARBA" id="ARBA00023172"/>
    </source>
</evidence>
<feature type="domain" description="Probable transposase IS891/IS1136/IS1341" evidence="8">
    <location>
        <begin position="216"/>
        <end position="320"/>
    </location>
</feature>
<feature type="region of interest" description="Disordered" evidence="7">
    <location>
        <begin position="251"/>
        <end position="272"/>
    </location>
</feature>
<dbReference type="Pfam" id="PF07282">
    <property type="entry name" value="Cas12f1-like_TNB"/>
    <property type="match status" value="1"/>
</dbReference>
<evidence type="ECO:0000256" key="4">
    <source>
        <dbReference type="ARBA" id="ARBA00022833"/>
    </source>
</evidence>
<evidence type="ECO:0000256" key="1">
    <source>
        <dbReference type="ARBA" id="ARBA00008761"/>
    </source>
</evidence>
<keyword evidence="4" id="KW-0862">Zinc</keyword>
<keyword evidence="12" id="KW-1185">Reference proteome</keyword>
<dbReference type="GO" id="GO:0032196">
    <property type="term" value="P:transposition"/>
    <property type="evidence" value="ECO:0007669"/>
    <property type="project" value="UniProtKB-KW"/>
</dbReference>
<dbReference type="InterPro" id="IPR021027">
    <property type="entry name" value="Transposase_put_HTH"/>
</dbReference>
<dbReference type="AlphaFoldDB" id="B1WQK7"/>
<proteinExistence type="inferred from homology"/>
<evidence type="ECO:0000313" key="12">
    <source>
        <dbReference type="Proteomes" id="UP000001203"/>
    </source>
</evidence>
<dbReference type="STRING" id="43989.cce_2368"/>
<dbReference type="HOGENOM" id="CLU_032903_0_1_3"/>
<gene>
    <name evidence="11" type="ordered locus">cce_2368</name>
</gene>
<accession>B1WQK7</accession>
<evidence type="ECO:0000259" key="10">
    <source>
        <dbReference type="Pfam" id="PF12323"/>
    </source>
</evidence>
<dbReference type="Pfam" id="PF12323">
    <property type="entry name" value="HTH_OrfB_IS605"/>
    <property type="match status" value="1"/>
</dbReference>
<keyword evidence="2" id="KW-0815">Transposition</keyword>
<feature type="domain" description="Cas12f1-like TNB" evidence="9">
    <location>
        <begin position="356"/>
        <end position="414"/>
    </location>
</feature>
<keyword evidence="5" id="KW-0238">DNA-binding</keyword>
<evidence type="ECO:0000259" key="9">
    <source>
        <dbReference type="Pfam" id="PF07282"/>
    </source>
</evidence>
<reference evidence="11 12" key="1">
    <citation type="journal article" date="2008" name="Proc. Natl. Acad. Sci. U.S.A.">
        <title>The genome of Cyanothece 51142, a unicellular diazotrophic cyanobacterium important in the marine nitrogen cycle.</title>
        <authorList>
            <person name="Welsh E.A."/>
            <person name="Liberton M."/>
            <person name="Stoeckel J."/>
            <person name="Loh T."/>
            <person name="Elvitigala T."/>
            <person name="Wang C."/>
            <person name="Wollam A."/>
            <person name="Fulton R.S."/>
            <person name="Clifton S.W."/>
            <person name="Jacobs J.M."/>
            <person name="Aurora R."/>
            <person name="Ghosh B.K."/>
            <person name="Sherman L.A."/>
            <person name="Smith R.D."/>
            <person name="Wilson R.K."/>
            <person name="Pakrasi H.B."/>
        </authorList>
    </citation>
    <scope>NUCLEOTIDE SEQUENCE [LARGE SCALE GENOMIC DNA]</scope>
    <source>
        <strain evidence="12">ATCC 51142 / BH68</strain>
    </source>
</reference>
<feature type="domain" description="Transposase putative helix-turn-helix" evidence="10">
    <location>
        <begin position="23"/>
        <end position="64"/>
    </location>
</feature>
<dbReference type="KEGG" id="cyt:cce_2368"/>
<dbReference type="Proteomes" id="UP000001203">
    <property type="component" value="Chromosome circular"/>
</dbReference>
<evidence type="ECO:0000256" key="5">
    <source>
        <dbReference type="ARBA" id="ARBA00023125"/>
    </source>
</evidence>
<dbReference type="OrthoDB" id="466512at2"/>
<organism evidence="11 12">
    <name type="scientific">Crocosphaera subtropica (strain ATCC 51142 / BH68)</name>
    <name type="common">Cyanothece sp. (strain ATCC 51142)</name>
    <dbReference type="NCBI Taxonomy" id="43989"/>
    <lineage>
        <taxon>Bacteria</taxon>
        <taxon>Bacillati</taxon>
        <taxon>Cyanobacteriota</taxon>
        <taxon>Cyanophyceae</taxon>
        <taxon>Oscillatoriophycideae</taxon>
        <taxon>Chroococcales</taxon>
        <taxon>Aphanothecaceae</taxon>
        <taxon>Crocosphaera</taxon>
        <taxon>Crocosphaera subtropica</taxon>
    </lineage>
</organism>
<dbReference type="NCBIfam" id="NF040570">
    <property type="entry name" value="guided_TnpB"/>
    <property type="match status" value="1"/>
</dbReference>
<dbReference type="eggNOG" id="COG0675">
    <property type="taxonomic scope" value="Bacteria"/>
</dbReference>
<sequence>MLSPLLFCVTVIIAGRGKPIIVSYQYRLKPNYEQRCRLNSWLEKLRCQYNYLLADRFDWWENNRTYIDSCPLICSIAEPREQPEYYRQKRSLVQLKQERPWYKDIHAHVLQDMVKRVDLAFSRYIKGDKNGKRSGKPRFKGKNRYRTIGFPSIKADCVNNNRITFPKLGEIKFIQHRPLPDGFTVKRALITKKADGWYVTLTLEDKSVPSLTVDIQPTEENSLGIDSGLEFFVACSDSTTVKPPKFYRQSEDKLTKLQSKRDSRKLGSKARRKLNQKVAKLHQKIARQRQQWHYELANQLLDKADVLFVENLKISNMSRRNKPKQGEDGTFLPNGQSAKSGLNKSFADAGISGFLNEILPYKAAKAGKKVVKVNPKGTSRYCAICLNYVPKELSDRWHSCDCGASMARDINSGILIKKVGLGVRLTIKRKSSRSEEEKPAFCCLSNERLEYVMRTEDQGEVRFSTASAIML</sequence>
<name>B1WQK7_CROS5</name>